<evidence type="ECO:0000256" key="2">
    <source>
        <dbReference type="SAM" id="MobiDB-lite"/>
    </source>
</evidence>
<dbReference type="PANTHER" id="PTHR13098">
    <property type="entry name" value="WOLFRAMIN"/>
    <property type="match status" value="1"/>
</dbReference>
<dbReference type="GO" id="GO:0005789">
    <property type="term" value="C:endoplasmic reticulum membrane"/>
    <property type="evidence" value="ECO:0007669"/>
    <property type="project" value="TreeGrafter"/>
</dbReference>
<dbReference type="AlphaFoldDB" id="A0A914PXC7"/>
<proteinExistence type="predicted"/>
<keyword evidence="3" id="KW-0812">Transmembrane</keyword>
<feature type="region of interest" description="Disordered" evidence="2">
    <location>
        <begin position="228"/>
        <end position="262"/>
    </location>
</feature>
<keyword evidence="4" id="KW-1185">Reference proteome</keyword>
<dbReference type="GO" id="GO:0055074">
    <property type="term" value="P:calcium ion homeostasis"/>
    <property type="evidence" value="ECO:0007669"/>
    <property type="project" value="TreeGrafter"/>
</dbReference>
<dbReference type="InterPro" id="IPR026209">
    <property type="entry name" value="Wolframin_fam"/>
</dbReference>
<sequence length="338" mass="39527">MFRGGRNSGNRRDSSDDEKFSSPLNRHVQAADNVHSKNAAKRMYRLLHDKTSNSSTEDRLRFLLKEVEDNESQKELVERFMKNVDTEEALHSWNIDEKESEFMEELSKKLEAEEEKEKKKRFPFKINTWRNVDLFIEYLFDKLNQQWRTLVYAVFPLHQLQTLILICLVQIISVQRVINTLPVISSYLSFLAMIYFTLKMFHDKNILREKLMWHKILDLFKEKEPVEKEKISDAEEEEKDEEDPNIPPALRGSKPKKKEETETTVPGQFKTVSWDPYINFFLSLFFFLFSVGAGEKVVPNSILFCGISIFFAALCFLSLADNTDHFALIALAANCISM</sequence>
<name>A0A914PXC7_9BILA</name>
<keyword evidence="3" id="KW-0472">Membrane</keyword>
<accession>A0A914PXC7</accession>
<feature type="compositionally biased region" description="Acidic residues" evidence="2">
    <location>
        <begin position="234"/>
        <end position="244"/>
    </location>
</feature>
<feature type="coiled-coil region" evidence="1">
    <location>
        <begin position="53"/>
        <end position="120"/>
    </location>
</feature>
<feature type="region of interest" description="Disordered" evidence="2">
    <location>
        <begin position="1"/>
        <end position="37"/>
    </location>
</feature>
<dbReference type="WBParaSite" id="PDA_v2.g21049.t1">
    <property type="protein sequence ID" value="PDA_v2.g21049.t1"/>
    <property type="gene ID" value="PDA_v2.g21049"/>
</dbReference>
<keyword evidence="1" id="KW-0175">Coiled coil</keyword>
<feature type="compositionally biased region" description="Basic and acidic residues" evidence="2">
    <location>
        <begin position="10"/>
        <end position="20"/>
    </location>
</feature>
<dbReference type="PANTHER" id="PTHR13098:SF3">
    <property type="entry name" value="WOLFRAMIN"/>
    <property type="match status" value="1"/>
</dbReference>
<protein>
    <submittedName>
        <fullName evidence="5">Uncharacterized protein</fullName>
    </submittedName>
</protein>
<feature type="transmembrane region" description="Helical" evidence="3">
    <location>
        <begin position="150"/>
        <end position="172"/>
    </location>
</feature>
<dbReference type="GO" id="GO:0030968">
    <property type="term" value="P:endoplasmic reticulum unfolded protein response"/>
    <property type="evidence" value="ECO:0007669"/>
    <property type="project" value="TreeGrafter"/>
</dbReference>
<feature type="transmembrane region" description="Helical" evidence="3">
    <location>
        <begin position="300"/>
        <end position="320"/>
    </location>
</feature>
<feature type="transmembrane region" description="Helical" evidence="3">
    <location>
        <begin position="178"/>
        <end position="198"/>
    </location>
</feature>
<evidence type="ECO:0000313" key="4">
    <source>
        <dbReference type="Proteomes" id="UP000887578"/>
    </source>
</evidence>
<organism evidence="4 5">
    <name type="scientific">Panagrolaimus davidi</name>
    <dbReference type="NCBI Taxonomy" id="227884"/>
    <lineage>
        <taxon>Eukaryota</taxon>
        <taxon>Metazoa</taxon>
        <taxon>Ecdysozoa</taxon>
        <taxon>Nematoda</taxon>
        <taxon>Chromadorea</taxon>
        <taxon>Rhabditida</taxon>
        <taxon>Tylenchina</taxon>
        <taxon>Panagrolaimomorpha</taxon>
        <taxon>Panagrolaimoidea</taxon>
        <taxon>Panagrolaimidae</taxon>
        <taxon>Panagrolaimus</taxon>
    </lineage>
</organism>
<keyword evidence="3" id="KW-1133">Transmembrane helix</keyword>
<evidence type="ECO:0000256" key="3">
    <source>
        <dbReference type="SAM" id="Phobius"/>
    </source>
</evidence>
<evidence type="ECO:0000256" key="1">
    <source>
        <dbReference type="SAM" id="Coils"/>
    </source>
</evidence>
<dbReference type="Proteomes" id="UP000887578">
    <property type="component" value="Unplaced"/>
</dbReference>
<evidence type="ECO:0000313" key="5">
    <source>
        <dbReference type="WBParaSite" id="PDA_v2.g21049.t1"/>
    </source>
</evidence>
<feature type="transmembrane region" description="Helical" evidence="3">
    <location>
        <begin position="277"/>
        <end position="294"/>
    </location>
</feature>
<reference evidence="5" key="1">
    <citation type="submission" date="2022-11" db="UniProtKB">
        <authorList>
            <consortium name="WormBaseParasite"/>
        </authorList>
    </citation>
    <scope>IDENTIFICATION</scope>
</reference>